<evidence type="ECO:0000256" key="1">
    <source>
        <dbReference type="SAM" id="MobiDB-lite"/>
    </source>
</evidence>
<sequence length="708" mass="75882">MAVHVQEMWEDEDPVRTHRRGRGFEVVGPAEPGSPPHPGEPPGGEGSSGGRQVTGARLVAAGADAREVLERALALLGLENAVAGAWSAALVAQARQDGVAHPSLELRSGALAALDEMVAMARGRCAIDATMLVAVQDLLLRAGEKLLAQRGVEDVSVLSRTAHQTWRAHLKAAVAGELQVALGVGVTEARQLVSVASAPAGVRIPLVAAMRRGEVHWVMGRRFQSRTSRLDPQDAADVAAVLFGSDEARAAPERLDPDGRLLSRPWHQSEYYAALDREITRVRGRDARGERERRRVALTLRDARLDVLDDGTSTFSVRGSVATMLALNARIDGMARRCRKAGDPRSLAQLRADIAASLLLHGTVAIPDPGGGGCDEIVTPDDLEALAAVVNATPSGQVELVVPWDAILGRAVCPRCDRTAVPDSRGGGPTSAPDQDVGRVGEFKGWPSAWVTPEEAREIALRPGSFFHRILTDPADGRCVERSISRYAPDAEMRRQVRAADVYGRGPGCRRPAAACELDHEQPWGAGGETAETNLSAKALLDHFRKTKGLWTSVMGPRRDLTWTTLLGQVARTRGHDYRQYADRFERMTSGAPEGEPDMSDLADRRDLAGQILYAALVSRRPGEKVEASDDAAGSEDWLCVGDWGSVSYQDDTGRRRYGAPPRPTTPEELLGLGGPEVSPDGAVSTTGPDGTKSGDREVGHDDELPPF</sequence>
<evidence type="ECO:0008006" key="4">
    <source>
        <dbReference type="Google" id="ProtNLM"/>
    </source>
</evidence>
<feature type="compositionally biased region" description="Basic and acidic residues" evidence="1">
    <location>
        <begin position="693"/>
        <end position="708"/>
    </location>
</feature>
<evidence type="ECO:0000313" key="2">
    <source>
        <dbReference type="EMBL" id="SOC58069.1"/>
    </source>
</evidence>
<dbReference type="CDD" id="cd00085">
    <property type="entry name" value="HNHc"/>
    <property type="match status" value="1"/>
</dbReference>
<reference evidence="3" key="1">
    <citation type="submission" date="2017-08" db="EMBL/GenBank/DDBJ databases">
        <authorList>
            <person name="Varghese N."/>
            <person name="Submissions S."/>
        </authorList>
    </citation>
    <scope>NUCLEOTIDE SEQUENCE [LARGE SCALE GENOMIC DNA]</scope>
    <source>
        <strain evidence="3">USBA17B2</strain>
    </source>
</reference>
<feature type="region of interest" description="Disordered" evidence="1">
    <location>
        <begin position="1"/>
        <end position="52"/>
    </location>
</feature>
<dbReference type="InterPro" id="IPR003615">
    <property type="entry name" value="HNH_nuc"/>
</dbReference>
<feature type="region of interest" description="Disordered" evidence="1">
    <location>
        <begin position="650"/>
        <end position="708"/>
    </location>
</feature>
<protein>
    <recommendedName>
        <fullName evidence="4">HNH endonuclease</fullName>
    </recommendedName>
</protein>
<feature type="compositionally biased region" description="Pro residues" evidence="1">
    <location>
        <begin position="32"/>
        <end position="41"/>
    </location>
</feature>
<name>A0A285VVI7_9MICO</name>
<proteinExistence type="predicted"/>
<dbReference type="EMBL" id="OBQK01000021">
    <property type="protein sequence ID" value="SOC58069.1"/>
    <property type="molecule type" value="Genomic_DNA"/>
</dbReference>
<dbReference type="AlphaFoldDB" id="A0A285VVI7"/>
<organism evidence="2 3">
    <name type="scientific">Ornithinimicrobium cerasi</name>
    <dbReference type="NCBI Taxonomy" id="2248773"/>
    <lineage>
        <taxon>Bacteria</taxon>
        <taxon>Bacillati</taxon>
        <taxon>Actinomycetota</taxon>
        <taxon>Actinomycetes</taxon>
        <taxon>Micrococcales</taxon>
        <taxon>Ornithinimicrobiaceae</taxon>
        <taxon>Ornithinimicrobium</taxon>
    </lineage>
</organism>
<accession>A0A285VVI7</accession>
<dbReference type="RefSeq" id="WP_141401538.1">
    <property type="nucleotide sequence ID" value="NZ_OBQK01000021.1"/>
</dbReference>
<keyword evidence="3" id="KW-1185">Reference proteome</keyword>
<dbReference type="Proteomes" id="UP000219688">
    <property type="component" value="Unassembled WGS sequence"/>
</dbReference>
<gene>
    <name evidence="2" type="ORF">SAMN05421879_12121</name>
</gene>
<evidence type="ECO:0000313" key="3">
    <source>
        <dbReference type="Proteomes" id="UP000219688"/>
    </source>
</evidence>